<dbReference type="Gene3D" id="3.20.20.80">
    <property type="entry name" value="Glycosidases"/>
    <property type="match status" value="1"/>
</dbReference>
<dbReference type="Pfam" id="PF00150">
    <property type="entry name" value="Cellulase"/>
    <property type="match status" value="1"/>
</dbReference>
<protein>
    <submittedName>
        <fullName evidence="6">Glycoside hydrolase family 5 protein</fullName>
    </submittedName>
</protein>
<keyword evidence="7" id="KW-1185">Reference proteome</keyword>
<keyword evidence="1 3" id="KW-0378">Hydrolase</keyword>
<dbReference type="GO" id="GO:0004553">
    <property type="term" value="F:hydrolase activity, hydrolyzing O-glycosyl compounds"/>
    <property type="evidence" value="ECO:0007669"/>
    <property type="project" value="InterPro"/>
</dbReference>
<sequence>MFKNLTIALLLIVVTTLTVSAQSATPVSKHGQLKVSDGRIVDKNGRPPQLRGVSLFWSIWEGKKFYTPEVVNWLVKDFNISLIRVSMAVEENGGYIQDPSQQQLAIAMVDAAIKQGIYVIIDWHDHHANKNVEKSRAFFGRMAKKYVGIPNVIYEIWNEPEEISWQIVKQYAVTVIPEIRKHDKNNIIVVGSPSWDQHVDVVAADRIKGFDNIAYSFHFYASDPYHQDELRKRGDAAIAAKLPLFVTEWGVGESNGNGVFDIDKTNKWLNWMEKNQLSWTDWSIVDKKETTAILMPGASVKGGWAAKDLSLAGTYIRSRIIKLNGKQK</sequence>
<dbReference type="PANTHER" id="PTHR34142">
    <property type="entry name" value="ENDO-BETA-1,4-GLUCANASE A"/>
    <property type="match status" value="1"/>
</dbReference>
<dbReference type="EMBL" id="JADFFL010000008">
    <property type="protein sequence ID" value="MBE9663904.1"/>
    <property type="molecule type" value="Genomic_DNA"/>
</dbReference>
<evidence type="ECO:0000313" key="6">
    <source>
        <dbReference type="EMBL" id="MBE9663904.1"/>
    </source>
</evidence>
<organism evidence="6 7">
    <name type="scientific">Mucilaginibacter myungsuensis</name>
    <dbReference type="NCBI Taxonomy" id="649104"/>
    <lineage>
        <taxon>Bacteria</taxon>
        <taxon>Pseudomonadati</taxon>
        <taxon>Bacteroidota</taxon>
        <taxon>Sphingobacteriia</taxon>
        <taxon>Sphingobacteriales</taxon>
        <taxon>Sphingobacteriaceae</taxon>
        <taxon>Mucilaginibacter</taxon>
    </lineage>
</organism>
<dbReference type="InterPro" id="IPR001547">
    <property type="entry name" value="Glyco_hydro_5"/>
</dbReference>
<evidence type="ECO:0000256" key="4">
    <source>
        <dbReference type="SAM" id="SignalP"/>
    </source>
</evidence>
<comment type="caution">
    <text evidence="6">The sequence shown here is derived from an EMBL/GenBank/DDBJ whole genome shotgun (WGS) entry which is preliminary data.</text>
</comment>
<keyword evidence="2 3" id="KW-0326">Glycosidase</keyword>
<dbReference type="RefSeq" id="WP_194113153.1">
    <property type="nucleotide sequence ID" value="NZ_JADFFL010000008.1"/>
</dbReference>
<evidence type="ECO:0000256" key="3">
    <source>
        <dbReference type="RuleBase" id="RU361153"/>
    </source>
</evidence>
<dbReference type="SUPFAM" id="SSF51445">
    <property type="entry name" value="(Trans)glycosidases"/>
    <property type="match status" value="1"/>
</dbReference>
<feature type="domain" description="Glycoside hydrolase family 5" evidence="5">
    <location>
        <begin position="41"/>
        <end position="287"/>
    </location>
</feature>
<name>A0A929PY81_9SPHI</name>
<reference evidence="6" key="1">
    <citation type="submission" date="2020-10" db="EMBL/GenBank/DDBJ databases">
        <title>Mucilaginibacter mali sp. nov., isolated from rhizosphere soil of apple orchard.</title>
        <authorList>
            <person name="Lee J.-S."/>
            <person name="Kim H.S."/>
            <person name="Kim J.-S."/>
        </authorList>
    </citation>
    <scope>NUCLEOTIDE SEQUENCE</scope>
    <source>
        <strain evidence="6">KCTC 22746</strain>
    </source>
</reference>
<dbReference type="InterPro" id="IPR017853">
    <property type="entry name" value="GH"/>
</dbReference>
<evidence type="ECO:0000313" key="7">
    <source>
        <dbReference type="Proteomes" id="UP000622475"/>
    </source>
</evidence>
<gene>
    <name evidence="6" type="ORF">IRJ16_18620</name>
</gene>
<dbReference type="AlphaFoldDB" id="A0A929PY81"/>
<evidence type="ECO:0000256" key="1">
    <source>
        <dbReference type="ARBA" id="ARBA00022801"/>
    </source>
</evidence>
<proteinExistence type="inferred from homology"/>
<feature type="signal peptide" evidence="4">
    <location>
        <begin position="1"/>
        <end position="21"/>
    </location>
</feature>
<dbReference type="PANTHER" id="PTHR34142:SF1">
    <property type="entry name" value="GLYCOSIDE HYDROLASE FAMILY 5 DOMAIN-CONTAINING PROTEIN"/>
    <property type="match status" value="1"/>
</dbReference>
<feature type="chain" id="PRO_5037059166" evidence="4">
    <location>
        <begin position="22"/>
        <end position="328"/>
    </location>
</feature>
<dbReference type="Proteomes" id="UP000622475">
    <property type="component" value="Unassembled WGS sequence"/>
</dbReference>
<accession>A0A929PY81</accession>
<keyword evidence="4" id="KW-0732">Signal</keyword>
<evidence type="ECO:0000256" key="2">
    <source>
        <dbReference type="ARBA" id="ARBA00023295"/>
    </source>
</evidence>
<evidence type="ECO:0000259" key="5">
    <source>
        <dbReference type="Pfam" id="PF00150"/>
    </source>
</evidence>
<dbReference type="GO" id="GO:0000272">
    <property type="term" value="P:polysaccharide catabolic process"/>
    <property type="evidence" value="ECO:0007669"/>
    <property type="project" value="InterPro"/>
</dbReference>
<comment type="similarity">
    <text evidence="3">Belongs to the glycosyl hydrolase 5 (cellulase A) family.</text>
</comment>